<dbReference type="CDD" id="cd06423">
    <property type="entry name" value="CESA_like"/>
    <property type="match status" value="1"/>
</dbReference>
<reference evidence="3 4" key="1">
    <citation type="submission" date="2023-04" db="EMBL/GenBank/DDBJ databases">
        <title>Marinoamorphus aggregata gen. nov., sp. Nov., isolate from tissue of brittle star Ophioplocus japonicus.</title>
        <authorList>
            <person name="Kawano K."/>
            <person name="Sawayama S."/>
            <person name="Nakagawa S."/>
        </authorList>
    </citation>
    <scope>NUCLEOTIDE SEQUENCE [LARGE SCALE GENOMIC DNA]</scope>
    <source>
        <strain evidence="3 4">NKW23</strain>
    </source>
</reference>
<dbReference type="InterPro" id="IPR029044">
    <property type="entry name" value="Nucleotide-diphossugar_trans"/>
</dbReference>
<dbReference type="InterPro" id="IPR001173">
    <property type="entry name" value="Glyco_trans_2-like"/>
</dbReference>
<dbReference type="PANTHER" id="PTHR43646">
    <property type="entry name" value="GLYCOSYLTRANSFERASE"/>
    <property type="match status" value="1"/>
</dbReference>
<feature type="transmembrane region" description="Helical" evidence="1">
    <location>
        <begin position="319"/>
        <end position="337"/>
    </location>
</feature>
<dbReference type="EMBL" id="BSYI01000003">
    <property type="protein sequence ID" value="GMG81273.1"/>
    <property type="molecule type" value="Genomic_DNA"/>
</dbReference>
<dbReference type="Proteomes" id="UP001239909">
    <property type="component" value="Unassembled WGS sequence"/>
</dbReference>
<evidence type="ECO:0000313" key="4">
    <source>
        <dbReference type="Proteomes" id="UP001239909"/>
    </source>
</evidence>
<feature type="transmembrane region" description="Helical" evidence="1">
    <location>
        <begin position="176"/>
        <end position="194"/>
    </location>
</feature>
<dbReference type="InterPro" id="IPR017832">
    <property type="entry name" value="Glyco_trans_2_hopen-assoc_HpnB"/>
</dbReference>
<evidence type="ECO:0000313" key="3">
    <source>
        <dbReference type="EMBL" id="GMG81273.1"/>
    </source>
</evidence>
<keyword evidence="1" id="KW-0812">Transmembrane</keyword>
<protein>
    <submittedName>
        <fullName evidence="3">Glycosyltransferase</fullName>
    </submittedName>
</protein>
<dbReference type="SUPFAM" id="SSF53448">
    <property type="entry name" value="Nucleotide-diphospho-sugar transferases"/>
    <property type="match status" value="1"/>
</dbReference>
<comment type="caution">
    <text evidence="3">The sequence shown here is derived from an EMBL/GenBank/DDBJ whole genome shotgun (WGS) entry which is preliminary data.</text>
</comment>
<dbReference type="PANTHER" id="PTHR43646:SF3">
    <property type="entry name" value="SLR1566 PROTEIN"/>
    <property type="match status" value="1"/>
</dbReference>
<proteinExistence type="predicted"/>
<keyword evidence="1" id="KW-1133">Transmembrane helix</keyword>
<keyword evidence="4" id="KW-1185">Reference proteome</keyword>
<sequence>MLFAVGAASLAVWVSLLAFRGGFWRADVTLPSSAPDHPQDAAVVAIIPARDEAETVAAVLEAHAGCDYGGPFTVILVDDGSTDGTGRIAAEVAARSPRPIHVVTAPPLPEGWTGKLWAVETGLRRIGDLAPQARWVLLTDADILHAPDTLRRLVIFAEERGIALASLMARLDDSGFWGRLLVPAFIFFFQKLYPFAWIADPKRRTAGAAGGCMLVARDALAEIGGMGAIRGALIDDCSLAAQIKRGPPRRRIWLGLTRDAAVSLRDNRRLGTIWKMVARTAFAQLRHSRWLLAGTVLSMALIYLAGPVLVLGLPLHGDWAAAGLGAAAWALAARAYLPTLKLYGRPARDALWLPLAALLYTLMTLDSARRHRRGRGGAWKGRTYPHG</sequence>
<accession>A0ABQ6LD30</accession>
<feature type="transmembrane region" description="Helical" evidence="1">
    <location>
        <begin position="290"/>
        <end position="313"/>
    </location>
</feature>
<evidence type="ECO:0000256" key="1">
    <source>
        <dbReference type="SAM" id="Phobius"/>
    </source>
</evidence>
<dbReference type="RefSeq" id="WP_285669936.1">
    <property type="nucleotide sequence ID" value="NZ_BSYI01000003.1"/>
</dbReference>
<feature type="domain" description="Glycosyltransferase 2-like" evidence="2">
    <location>
        <begin position="46"/>
        <end position="223"/>
    </location>
</feature>
<gene>
    <name evidence="3" type="ORF">LNKW23_04860</name>
</gene>
<keyword evidence="1" id="KW-0472">Membrane</keyword>
<dbReference type="NCBIfam" id="TIGR03469">
    <property type="entry name" value="HpnB"/>
    <property type="match status" value="1"/>
</dbReference>
<dbReference type="Gene3D" id="3.90.550.10">
    <property type="entry name" value="Spore Coat Polysaccharide Biosynthesis Protein SpsA, Chain A"/>
    <property type="match status" value="1"/>
</dbReference>
<name>A0ABQ6LD30_9RHOB</name>
<dbReference type="Pfam" id="PF00535">
    <property type="entry name" value="Glycos_transf_2"/>
    <property type="match status" value="1"/>
</dbReference>
<evidence type="ECO:0000259" key="2">
    <source>
        <dbReference type="Pfam" id="PF00535"/>
    </source>
</evidence>
<organism evidence="3 4">
    <name type="scientific">Paralimibaculum aggregatum</name>
    <dbReference type="NCBI Taxonomy" id="3036245"/>
    <lineage>
        <taxon>Bacteria</taxon>
        <taxon>Pseudomonadati</taxon>
        <taxon>Pseudomonadota</taxon>
        <taxon>Alphaproteobacteria</taxon>
        <taxon>Rhodobacterales</taxon>
        <taxon>Paracoccaceae</taxon>
        <taxon>Paralimibaculum</taxon>
    </lineage>
</organism>